<evidence type="ECO:0000313" key="14">
    <source>
        <dbReference type="Proteomes" id="UP000016860"/>
    </source>
</evidence>
<protein>
    <recommendedName>
        <fullName evidence="12">L,D-TPase catalytic domain-containing protein</fullName>
    </recommendedName>
</protein>
<dbReference type="CDD" id="cd16913">
    <property type="entry name" value="YkuD_like"/>
    <property type="match status" value="1"/>
</dbReference>
<evidence type="ECO:0000259" key="12">
    <source>
        <dbReference type="PROSITE" id="PS52029"/>
    </source>
</evidence>
<dbReference type="Proteomes" id="UP000016860">
    <property type="component" value="Unassembled WGS sequence"/>
</dbReference>
<comment type="caution">
    <text evidence="13">The sequence shown here is derived from an EMBL/GenBank/DDBJ whole genome shotgun (WGS) entry which is preliminary data.</text>
</comment>
<dbReference type="AlphaFoldDB" id="U4QWK2"/>
<keyword evidence="5" id="KW-0378">Hydrolase</keyword>
<dbReference type="GO" id="GO:0008360">
    <property type="term" value="P:regulation of cell shape"/>
    <property type="evidence" value="ECO:0007669"/>
    <property type="project" value="UniProtKB-UniRule"/>
</dbReference>
<evidence type="ECO:0000256" key="4">
    <source>
        <dbReference type="ARBA" id="ARBA00022679"/>
    </source>
</evidence>
<evidence type="ECO:0000256" key="5">
    <source>
        <dbReference type="ARBA" id="ARBA00022801"/>
    </source>
</evidence>
<keyword evidence="11" id="KW-0732">Signal</keyword>
<dbReference type="SUPFAM" id="SSF141523">
    <property type="entry name" value="L,D-transpeptidase catalytic domain-like"/>
    <property type="match status" value="1"/>
</dbReference>
<keyword evidence="3" id="KW-0328">Glycosyltransferase</keyword>
<evidence type="ECO:0000256" key="8">
    <source>
        <dbReference type="ARBA" id="ARBA00023316"/>
    </source>
</evidence>
<evidence type="ECO:0000256" key="10">
    <source>
        <dbReference type="SAM" id="Coils"/>
    </source>
</evidence>
<evidence type="ECO:0000256" key="6">
    <source>
        <dbReference type="ARBA" id="ARBA00022960"/>
    </source>
</evidence>
<accession>U4QWK2</accession>
<dbReference type="SUPFAM" id="SSF47090">
    <property type="entry name" value="PGBD-like"/>
    <property type="match status" value="1"/>
</dbReference>
<comment type="similarity">
    <text evidence="2">Belongs to the YkuD family.</text>
</comment>
<feature type="active site" description="Nucleophile" evidence="9">
    <location>
        <position position="264"/>
    </location>
</feature>
<dbReference type="GO" id="GO:0005576">
    <property type="term" value="C:extracellular region"/>
    <property type="evidence" value="ECO:0007669"/>
    <property type="project" value="TreeGrafter"/>
</dbReference>
<evidence type="ECO:0000313" key="13">
    <source>
        <dbReference type="EMBL" id="EPR07628.1"/>
    </source>
</evidence>
<keyword evidence="7 9" id="KW-0573">Peptidoglycan synthesis</keyword>
<dbReference type="GO" id="GO:0016757">
    <property type="term" value="F:glycosyltransferase activity"/>
    <property type="evidence" value="ECO:0007669"/>
    <property type="project" value="UniProtKB-KW"/>
</dbReference>
<dbReference type="Pfam" id="PF03734">
    <property type="entry name" value="YkuD"/>
    <property type="match status" value="1"/>
</dbReference>
<evidence type="ECO:0000256" key="1">
    <source>
        <dbReference type="ARBA" id="ARBA00004752"/>
    </source>
</evidence>
<evidence type="ECO:0000256" key="7">
    <source>
        <dbReference type="ARBA" id="ARBA00022984"/>
    </source>
</evidence>
<dbReference type="InterPro" id="IPR005490">
    <property type="entry name" value="LD_TPept_cat_dom"/>
</dbReference>
<keyword evidence="10" id="KW-0175">Coiled coil</keyword>
<dbReference type="GO" id="GO:0071972">
    <property type="term" value="F:peptidoglycan L,D-transpeptidase activity"/>
    <property type="evidence" value="ECO:0007669"/>
    <property type="project" value="TreeGrafter"/>
</dbReference>
<comment type="pathway">
    <text evidence="1 9">Cell wall biogenesis; peptidoglycan biosynthesis.</text>
</comment>
<dbReference type="OrthoDB" id="9787225at2"/>
<dbReference type="UniPathway" id="UPA00219"/>
<keyword evidence="4" id="KW-0808">Transferase</keyword>
<feature type="chain" id="PRO_5004653579" description="L,D-TPase catalytic domain-containing protein" evidence="11">
    <location>
        <begin position="29"/>
        <end position="308"/>
    </location>
</feature>
<name>U4QWK2_9FIRM</name>
<dbReference type="GO" id="GO:0018104">
    <property type="term" value="P:peptidoglycan-protein cross-linking"/>
    <property type="evidence" value="ECO:0007669"/>
    <property type="project" value="TreeGrafter"/>
</dbReference>
<proteinExistence type="inferred from homology"/>
<dbReference type="Gene3D" id="1.10.101.10">
    <property type="entry name" value="PGBD-like superfamily/PGBD"/>
    <property type="match status" value="1"/>
</dbReference>
<organism evidence="13 14">
    <name type="scientific">Ruminiclostridium papyrosolvens C7</name>
    <dbReference type="NCBI Taxonomy" id="1330534"/>
    <lineage>
        <taxon>Bacteria</taxon>
        <taxon>Bacillati</taxon>
        <taxon>Bacillota</taxon>
        <taxon>Clostridia</taxon>
        <taxon>Eubacteriales</taxon>
        <taxon>Oscillospiraceae</taxon>
        <taxon>Ruminiclostridium</taxon>
    </lineage>
</organism>
<sequence length="308" mass="34349">MLKRLLLLGTLMIAILFESTAVCGAADAKDKNQYPEVSQSAVKIDTTVLDKTLDTQKKQQEAQKKKEEAAAKEKLQKKVAQLQKDITANTYLKYIKQLGYYKKASKSDEKLNIRNALLLFQSNHNMSVTGTYDTATKNMLVQRLSSNKFVYLDKVTKAPTKGRWIAVNKTTRVLTLYEGIKVLKKYAVAVGNPASLTKSGKYIVTSKLIDPDWGGGGFADPVKGGTPQNPLGTRWMGINRTDGSYGIHGTNSFYSIGRYISHGCMRMSNYCVEELYPLVPMKAPVWVGTQTELKNWSITQPLFKQQVS</sequence>
<dbReference type="PANTHER" id="PTHR30582:SF24">
    <property type="entry name" value="L,D-TRANSPEPTIDASE ERFK_SRFK-RELATED"/>
    <property type="match status" value="1"/>
</dbReference>
<keyword evidence="8 9" id="KW-0961">Cell wall biogenesis/degradation</keyword>
<evidence type="ECO:0000256" key="2">
    <source>
        <dbReference type="ARBA" id="ARBA00005992"/>
    </source>
</evidence>
<dbReference type="PROSITE" id="PS52029">
    <property type="entry name" value="LD_TPASE"/>
    <property type="match status" value="1"/>
</dbReference>
<feature type="active site" description="Proton donor/acceptor" evidence="9">
    <location>
        <position position="248"/>
    </location>
</feature>
<dbReference type="Gene3D" id="2.40.440.10">
    <property type="entry name" value="L,D-transpeptidase catalytic domain-like"/>
    <property type="match status" value="1"/>
</dbReference>
<dbReference type="EMBL" id="ATAY01000098">
    <property type="protein sequence ID" value="EPR07628.1"/>
    <property type="molecule type" value="Genomic_DNA"/>
</dbReference>
<feature type="coiled-coil region" evidence="10">
    <location>
        <begin position="55"/>
        <end position="85"/>
    </location>
</feature>
<dbReference type="RefSeq" id="WP_020817230.1">
    <property type="nucleotide sequence ID" value="NZ_ATAY01000098.1"/>
</dbReference>
<dbReference type="PATRIC" id="fig|1330534.3.peg.3846"/>
<gene>
    <name evidence="13" type="ORF">L323_19390</name>
</gene>
<evidence type="ECO:0000256" key="9">
    <source>
        <dbReference type="PROSITE-ProRule" id="PRU01373"/>
    </source>
</evidence>
<feature type="domain" description="L,D-TPase catalytic" evidence="12">
    <location>
        <begin position="163"/>
        <end position="288"/>
    </location>
</feature>
<dbReference type="InterPro" id="IPR036365">
    <property type="entry name" value="PGBD-like_sf"/>
</dbReference>
<dbReference type="PANTHER" id="PTHR30582">
    <property type="entry name" value="L,D-TRANSPEPTIDASE"/>
    <property type="match status" value="1"/>
</dbReference>
<dbReference type="GO" id="GO:0071555">
    <property type="term" value="P:cell wall organization"/>
    <property type="evidence" value="ECO:0007669"/>
    <property type="project" value="UniProtKB-UniRule"/>
</dbReference>
<evidence type="ECO:0000256" key="3">
    <source>
        <dbReference type="ARBA" id="ARBA00022676"/>
    </source>
</evidence>
<feature type="signal peptide" evidence="11">
    <location>
        <begin position="1"/>
        <end position="28"/>
    </location>
</feature>
<dbReference type="InterPro" id="IPR036366">
    <property type="entry name" value="PGBDSf"/>
</dbReference>
<evidence type="ECO:0000256" key="11">
    <source>
        <dbReference type="SAM" id="SignalP"/>
    </source>
</evidence>
<dbReference type="InterPro" id="IPR038063">
    <property type="entry name" value="Transpep_catalytic_dom"/>
</dbReference>
<reference evidence="13 14" key="1">
    <citation type="journal article" date="2013" name="Genome Announc.">
        <title>Draft Genome Sequence of the Cellulolytic Bacterium Clostridium papyrosolvens C7 (ATCC 700395).</title>
        <authorList>
            <person name="Zepeda V."/>
            <person name="Dassa B."/>
            <person name="Borovok I."/>
            <person name="Lamed R."/>
            <person name="Bayer E.A."/>
            <person name="Cate J.H."/>
        </authorList>
    </citation>
    <scope>NUCLEOTIDE SEQUENCE [LARGE SCALE GENOMIC DNA]</scope>
    <source>
        <strain evidence="13 14">C7</strain>
    </source>
</reference>
<keyword evidence="6 9" id="KW-0133">Cell shape</keyword>
<dbReference type="InterPro" id="IPR050979">
    <property type="entry name" value="LD-transpeptidase"/>
</dbReference>